<evidence type="ECO:0000256" key="1">
    <source>
        <dbReference type="ARBA" id="ARBA00004328"/>
    </source>
</evidence>
<proteinExistence type="predicted"/>
<evidence type="ECO:0000313" key="8">
    <source>
        <dbReference type="Proteomes" id="UP000041254"/>
    </source>
</evidence>
<dbReference type="InterPro" id="IPR000436">
    <property type="entry name" value="Sushi_SCR_CCP_dom"/>
</dbReference>
<dbReference type="SMART" id="SM00032">
    <property type="entry name" value="CCP"/>
    <property type="match status" value="2"/>
</dbReference>
<feature type="compositionally biased region" description="Pro residues" evidence="5">
    <location>
        <begin position="729"/>
        <end position="748"/>
    </location>
</feature>
<feature type="domain" description="Sushi" evidence="6">
    <location>
        <begin position="248"/>
        <end position="315"/>
    </location>
</feature>
<dbReference type="SUPFAM" id="SSF57535">
    <property type="entry name" value="Complement control module/SCR domain"/>
    <property type="match status" value="1"/>
</dbReference>
<dbReference type="InParanoid" id="A0A0G4F1R9"/>
<dbReference type="EMBL" id="CDMY01000358">
    <property type="protein sequence ID" value="CEM05444.1"/>
    <property type="molecule type" value="Genomic_DNA"/>
</dbReference>
<dbReference type="Gene3D" id="2.10.70.10">
    <property type="entry name" value="Complement Module, domain 1"/>
    <property type="match status" value="1"/>
</dbReference>
<comment type="subcellular location">
    <subcellularLocation>
        <location evidence="1">Virion</location>
    </subcellularLocation>
</comment>
<dbReference type="InterPro" id="IPR036844">
    <property type="entry name" value="Hint_dom_sf"/>
</dbReference>
<dbReference type="VEuPathDB" id="CryptoDB:Vbra_8682"/>
<evidence type="ECO:0000256" key="5">
    <source>
        <dbReference type="SAM" id="MobiDB-lite"/>
    </source>
</evidence>
<keyword evidence="3" id="KW-0732">Signal</keyword>
<dbReference type="AlphaFoldDB" id="A0A0G4F1R9"/>
<evidence type="ECO:0000313" key="7">
    <source>
        <dbReference type="EMBL" id="CEM05444.1"/>
    </source>
</evidence>
<dbReference type="SUPFAM" id="SSF51294">
    <property type="entry name" value="Hedgehog/intein (Hint) domain"/>
    <property type="match status" value="1"/>
</dbReference>
<evidence type="ECO:0000256" key="2">
    <source>
        <dbReference type="ARBA" id="ARBA00022659"/>
    </source>
</evidence>
<gene>
    <name evidence="7" type="ORF">Vbra_8682</name>
</gene>
<accession>A0A0G4F1R9</accession>
<evidence type="ECO:0000256" key="3">
    <source>
        <dbReference type="ARBA" id="ARBA00022729"/>
    </source>
</evidence>
<dbReference type="PANTHER" id="PTHR45785:SF2">
    <property type="entry name" value="COMPLEMENT FACTOR H-RELATED"/>
    <property type="match status" value="1"/>
</dbReference>
<dbReference type="PhylomeDB" id="A0A0G4F1R9"/>
<keyword evidence="4" id="KW-1015">Disulfide bond</keyword>
<protein>
    <recommendedName>
        <fullName evidence="6">Sushi domain-containing protein</fullName>
    </recommendedName>
</protein>
<dbReference type="Gene3D" id="2.170.16.10">
    <property type="entry name" value="Hedgehog/Intein (Hint) domain"/>
    <property type="match status" value="1"/>
</dbReference>
<evidence type="ECO:0000256" key="4">
    <source>
        <dbReference type="ARBA" id="ARBA00023157"/>
    </source>
</evidence>
<dbReference type="InterPro" id="IPR035976">
    <property type="entry name" value="Sushi/SCR/CCP_sf"/>
</dbReference>
<keyword evidence="2" id="KW-0768">Sushi</keyword>
<dbReference type="PANTHER" id="PTHR45785">
    <property type="entry name" value="COMPLEMENT FACTOR H-RELATED"/>
    <property type="match status" value="1"/>
</dbReference>
<dbReference type="Proteomes" id="UP000041254">
    <property type="component" value="Unassembled WGS sequence"/>
</dbReference>
<dbReference type="PROSITE" id="PS50923">
    <property type="entry name" value="SUSHI"/>
    <property type="match status" value="1"/>
</dbReference>
<feature type="region of interest" description="Disordered" evidence="5">
    <location>
        <begin position="724"/>
        <end position="750"/>
    </location>
</feature>
<reference evidence="7 8" key="1">
    <citation type="submission" date="2014-11" db="EMBL/GenBank/DDBJ databases">
        <authorList>
            <person name="Zhu J."/>
            <person name="Qi W."/>
            <person name="Song R."/>
        </authorList>
    </citation>
    <scope>NUCLEOTIDE SEQUENCE [LARGE SCALE GENOMIC DNA]</scope>
</reference>
<name>A0A0G4F1R9_VITBC</name>
<evidence type="ECO:0000259" key="6">
    <source>
        <dbReference type="PROSITE" id="PS50923"/>
    </source>
</evidence>
<keyword evidence="8" id="KW-1185">Reference proteome</keyword>
<organism evidence="7 8">
    <name type="scientific">Vitrella brassicaformis (strain CCMP3155)</name>
    <dbReference type="NCBI Taxonomy" id="1169540"/>
    <lineage>
        <taxon>Eukaryota</taxon>
        <taxon>Sar</taxon>
        <taxon>Alveolata</taxon>
        <taxon>Colpodellida</taxon>
        <taxon>Vitrellaceae</taxon>
        <taxon>Vitrella</taxon>
    </lineage>
</organism>
<dbReference type="InterPro" id="IPR051503">
    <property type="entry name" value="ComplSys_Reg/VirEntry_Med"/>
</dbReference>
<sequence length="989" mass="111162">MQADGQLDLPFCDKDNKYCVVRCNDGVWTQLRVSCHARCPAFVPPQRERMVCEPAMFCKKEQNLTDDEKVNRYYAMSTRETGDRIYRHGSALRLRCKEEYEPHPFPQEEEIKCRDGRWSIPTLQCFTPCREEFNLQKARINEDTRRYEAQEASDNPITETQELAELRAIDKGPPRELKDVKSSLFADEYEPPKGSKAVPLYLHGFRYVIRCNTDMDVTSIVKQPFDFATCWDGQPSPDLCMRLSLISESCGDPVKMLIPTLEKPHAYVIEASGTTHGSVAHVTCAEGFSPGAGYEPERIECNDGPWWPPALRCDPHCPPYYEFLKENDPLALDDSRYVVEGYHGVDIVGSAFNITCHIFTSPGQLDPLPSGVPGPKARQEIRCAGGRWTARELNCYRSCPEYAPENEVETDVMFGPAHIVLDAGVGRVHIPSMADSLFASVQHGAKRTLKCCVAGEKVLQGDDPNRPTTECTWNWATIDNEGPKEAVSQCSDGTWTKPDIECRPMCTPLGDEYQFFEGSEAYNTSKGATAGKVESGLIYPGYSAHVRCKEGYLPEPQQGKWNSRPAAKVTCSGGFFTNMPFVCYKECPFPTSIEGDSHTRFNLDAVARQNEDATSAADLRSLWHKNPWLRRHGSVFYAFCWSGSRAEPLKAQLTGKQDMGNRYVRDKYKWFWSRGHHTDPVAERTYAGDTAFDHKRFQCLYGKWVPRTPPYMKCVESYYQWRRPEPRKPPPPPPPPPKKPPSRPPPPKACVASFMPVVRLSEDGGRAETVPVSMLQVGDRVMTAGGTGRRRPAFTEVYYRRSYAEELTRATALMFEPGHRRLVLSPSHRLPVCRPPPNRGVCPSQRHHQIIGDTANGSHVAMPSADNDDDYDGGCGDETRWRSIAAREVRAGDYVLLVGGGGGYQSGDDGLLIRAQVAEAHTEWQDVGYELVYTLSGLFVAGGAVITDSDDPFDEYMPWTLITNIDARVIYLLWGRQGVESPLFRSFYE</sequence>